<dbReference type="Pfam" id="PF14836">
    <property type="entry name" value="Ubiquitin_3"/>
    <property type="match status" value="1"/>
</dbReference>
<feature type="non-terminal residue" evidence="2">
    <location>
        <position position="1"/>
    </location>
</feature>
<comment type="caution">
    <text evidence="2">The sequence shown here is derived from an EMBL/GenBank/DDBJ whole genome shotgun (WGS) entry which is preliminary data.</text>
</comment>
<dbReference type="AlphaFoldDB" id="A0ABD0MUD0"/>
<dbReference type="InterPro" id="IPR028135">
    <property type="entry name" value="Ub_USP-typ"/>
</dbReference>
<name>A0ABD0MUD0_CIRMR</name>
<proteinExistence type="predicted"/>
<organism evidence="2 3">
    <name type="scientific">Cirrhinus mrigala</name>
    <name type="common">Mrigala</name>
    <dbReference type="NCBI Taxonomy" id="683832"/>
    <lineage>
        <taxon>Eukaryota</taxon>
        <taxon>Metazoa</taxon>
        <taxon>Chordata</taxon>
        <taxon>Craniata</taxon>
        <taxon>Vertebrata</taxon>
        <taxon>Euteleostomi</taxon>
        <taxon>Actinopterygii</taxon>
        <taxon>Neopterygii</taxon>
        <taxon>Teleostei</taxon>
        <taxon>Ostariophysi</taxon>
        <taxon>Cypriniformes</taxon>
        <taxon>Cyprinidae</taxon>
        <taxon>Labeoninae</taxon>
        <taxon>Labeonini</taxon>
        <taxon>Cirrhinus</taxon>
    </lineage>
</organism>
<dbReference type="Gene3D" id="3.10.20.90">
    <property type="entry name" value="Phosphatidylinositol 3-kinase Catalytic Subunit, Chain A, domain 1"/>
    <property type="match status" value="1"/>
</dbReference>
<dbReference type="EMBL" id="JAMKFB020000189">
    <property type="protein sequence ID" value="KAL0152382.1"/>
    <property type="molecule type" value="Genomic_DNA"/>
</dbReference>
<gene>
    <name evidence="2" type="ORF">M9458_052105</name>
</gene>
<reference evidence="2 3" key="1">
    <citation type="submission" date="2024-05" db="EMBL/GenBank/DDBJ databases">
        <title>Genome sequencing and assembly of Indian major carp, Cirrhinus mrigala (Hamilton, 1822).</title>
        <authorList>
            <person name="Mohindra V."/>
            <person name="Chowdhury L.M."/>
            <person name="Lal K."/>
            <person name="Jena J.K."/>
        </authorList>
    </citation>
    <scope>NUCLEOTIDE SEQUENCE [LARGE SCALE GENOMIC DNA]</scope>
    <source>
        <strain evidence="2">CM1030</strain>
        <tissue evidence="2">Blood</tissue>
    </source>
</reference>
<evidence type="ECO:0000313" key="3">
    <source>
        <dbReference type="Proteomes" id="UP001529510"/>
    </source>
</evidence>
<evidence type="ECO:0000313" key="2">
    <source>
        <dbReference type="EMBL" id="KAL0152382.1"/>
    </source>
</evidence>
<feature type="domain" description="Ubiquitin-like" evidence="1">
    <location>
        <begin position="9"/>
        <end position="57"/>
    </location>
</feature>
<keyword evidence="3" id="KW-1185">Reference proteome</keyword>
<evidence type="ECO:0000259" key="1">
    <source>
        <dbReference type="Pfam" id="PF14836"/>
    </source>
</evidence>
<accession>A0ABD0MUD0</accession>
<feature type="non-terminal residue" evidence="2">
    <location>
        <position position="57"/>
    </location>
</feature>
<sequence length="57" mass="6731">LIHTSILTGIIEREMRKLFSVPDEKETRLWNKYMSNMFEKLTKLESTIQEAGLFQGQ</sequence>
<dbReference type="Proteomes" id="UP001529510">
    <property type="component" value="Unassembled WGS sequence"/>
</dbReference>
<protein>
    <recommendedName>
        <fullName evidence="1">Ubiquitin-like domain-containing protein</fullName>
    </recommendedName>
</protein>